<feature type="domain" description="Glycosyl transferase family 4" evidence="3">
    <location>
        <begin position="25"/>
        <end position="194"/>
    </location>
</feature>
<dbReference type="InterPro" id="IPR001296">
    <property type="entry name" value="Glyco_trans_1"/>
</dbReference>
<dbReference type="RefSeq" id="WP_091845158.1">
    <property type="nucleotide sequence ID" value="NZ_FOCM01000003.1"/>
</dbReference>
<dbReference type="Pfam" id="PF00534">
    <property type="entry name" value="Glycos_transf_1"/>
    <property type="match status" value="1"/>
</dbReference>
<dbReference type="Pfam" id="PF12000">
    <property type="entry name" value="Glyco_trans_4_3"/>
    <property type="match status" value="1"/>
</dbReference>
<dbReference type="CDD" id="cd03818">
    <property type="entry name" value="GT4_ExpC-like"/>
    <property type="match status" value="1"/>
</dbReference>
<dbReference type="GO" id="GO:0009103">
    <property type="term" value="P:lipopolysaccharide biosynthetic process"/>
    <property type="evidence" value="ECO:0007669"/>
    <property type="project" value="TreeGrafter"/>
</dbReference>
<accession>A0A1H8FP57</accession>
<dbReference type="OrthoDB" id="9793726at2"/>
<evidence type="ECO:0000313" key="4">
    <source>
        <dbReference type="EMBL" id="SEN33007.1"/>
    </source>
</evidence>
<dbReference type="GO" id="GO:0016757">
    <property type="term" value="F:glycosyltransferase activity"/>
    <property type="evidence" value="ECO:0007669"/>
    <property type="project" value="InterPro"/>
</dbReference>
<keyword evidence="5" id="KW-1185">Reference proteome</keyword>
<protein>
    <submittedName>
        <fullName evidence="4">Glycosyltransferase involved in cell wall bisynthesis</fullName>
    </submittedName>
</protein>
<evidence type="ECO:0000313" key="5">
    <source>
        <dbReference type="Proteomes" id="UP000199372"/>
    </source>
</evidence>
<dbReference type="SUPFAM" id="SSF53756">
    <property type="entry name" value="UDP-Glycosyltransferase/glycogen phosphorylase"/>
    <property type="match status" value="1"/>
</dbReference>
<dbReference type="InterPro" id="IPR022623">
    <property type="entry name" value="Glyco_trans_4"/>
</dbReference>
<proteinExistence type="predicted"/>
<sequence length="414" mass="47075">MVFLFLHQNFPGQFAHLAPALAAKGHQVFALSSRFSKPDTWRGVRLIPYAYDEPKDQKLHPWLNTMNRAVDRGTVVLRAALALKARGLKPDAIIAHSGWGEALFLREVWPDARIGIFCEFFYATEGADVDFDPEFANPNELGRGPRMMFKNMAMRMQLEQADAGISPTHWQADSHPPELRQRLTVLHDGIDTDAIRPDPEVRLTLEGHGSWTRDDEVVTFVNRNLEPYRGFHVFMRILPELLRRRPKAQVIVVGEDGLSYGSPPKEGGTWKDKMIAEVRGCIPDADWARVHFVGRVARGDFTRLLQVARVHLYLTYPFVLSWSALEAMACEAAIVASDTAPVREVMRHDETALLVDFFDKERMVDAIDRLLSDPDKRRAMGKAARAHVVDHYDLKRVCLPKQFEWVDALVAPRH</sequence>
<dbReference type="AlphaFoldDB" id="A0A1H8FP57"/>
<dbReference type="PANTHER" id="PTHR46401">
    <property type="entry name" value="GLYCOSYLTRANSFERASE WBBK-RELATED"/>
    <property type="match status" value="1"/>
</dbReference>
<reference evidence="5" key="1">
    <citation type="submission" date="2016-10" db="EMBL/GenBank/DDBJ databases">
        <authorList>
            <person name="Varghese N."/>
            <person name="Submissions S."/>
        </authorList>
    </citation>
    <scope>NUCLEOTIDE SEQUENCE [LARGE SCALE GENOMIC DNA]</scope>
    <source>
        <strain evidence="5">DSM 26893</strain>
    </source>
</reference>
<evidence type="ECO:0000259" key="2">
    <source>
        <dbReference type="Pfam" id="PF00534"/>
    </source>
</evidence>
<name>A0A1H8FP57_9RHOB</name>
<keyword evidence="1 4" id="KW-0808">Transferase</keyword>
<evidence type="ECO:0000259" key="3">
    <source>
        <dbReference type="Pfam" id="PF12000"/>
    </source>
</evidence>
<evidence type="ECO:0000256" key="1">
    <source>
        <dbReference type="ARBA" id="ARBA00022679"/>
    </source>
</evidence>
<dbReference type="Gene3D" id="3.40.50.2000">
    <property type="entry name" value="Glycogen Phosphorylase B"/>
    <property type="match status" value="2"/>
</dbReference>
<dbReference type="Proteomes" id="UP000199372">
    <property type="component" value="Unassembled WGS sequence"/>
</dbReference>
<gene>
    <name evidence="4" type="ORF">SAMN04488011_103398</name>
</gene>
<feature type="domain" description="Glycosyl transferase family 1" evidence="2">
    <location>
        <begin position="214"/>
        <end position="386"/>
    </location>
</feature>
<organism evidence="4 5">
    <name type="scientific">Palleronia pelagia</name>
    <dbReference type="NCBI Taxonomy" id="387096"/>
    <lineage>
        <taxon>Bacteria</taxon>
        <taxon>Pseudomonadati</taxon>
        <taxon>Pseudomonadota</taxon>
        <taxon>Alphaproteobacteria</taxon>
        <taxon>Rhodobacterales</taxon>
        <taxon>Roseobacteraceae</taxon>
        <taxon>Palleronia</taxon>
    </lineage>
</organism>
<dbReference type="PANTHER" id="PTHR46401:SF2">
    <property type="entry name" value="GLYCOSYLTRANSFERASE WBBK-RELATED"/>
    <property type="match status" value="1"/>
</dbReference>
<dbReference type="EMBL" id="FOCM01000003">
    <property type="protein sequence ID" value="SEN33007.1"/>
    <property type="molecule type" value="Genomic_DNA"/>
</dbReference>